<dbReference type="PRINTS" id="PR01590">
    <property type="entry name" value="HTHFIS"/>
</dbReference>
<dbReference type="SMART" id="SM00448">
    <property type="entry name" value="REC"/>
    <property type="match status" value="1"/>
</dbReference>
<evidence type="ECO:0000256" key="4">
    <source>
        <dbReference type="ARBA" id="ARBA00023125"/>
    </source>
</evidence>
<keyword evidence="6" id="KW-0597">Phosphoprotein</keyword>
<sequence>MMRTLIIDDEEYVRLVLEQALREEDCQVTAVKQGQAGIDALQAAPFDCVITDLRMPGIDGRAVLKWIAEHQPDVDVLMLTGHGDVKDAVDAIKHGAWDFLVKETPFDAGVVKVALTKLRTVRALRKENLAARHGGFSRDVIVEGPSQAWQKLKTQIAQVAPSHAPVLIQGETGSGKEIAARLLHDLSRRAGGPFLAINCGAVSRELLESELFGHEKGAFTGATGTKIGLIAAAEGGTLFLDELGEMPGPMQVSLLRFLDRNEYRPVGSTRTLQAEVRIVGATNQDLQELIHQGRFRDDLLYRINTVTLRVPPLRERTEDLTALIDHILQTLRIPGATKRTIATDALQRLATYAWPGNVRELRNVIERIILMSAETGLITQAEVDQVLPKATGALRTDDPANLTLEDIEQRHILRVLDASGGNKTAAAKILDIDYKTLLAKLKKFAIDK</sequence>
<dbReference type="EMBL" id="OUNR01000002">
    <property type="protein sequence ID" value="SPP64200.1"/>
    <property type="molecule type" value="Genomic_DNA"/>
</dbReference>
<feature type="domain" description="Sigma-54 factor interaction" evidence="7">
    <location>
        <begin position="142"/>
        <end position="370"/>
    </location>
</feature>
<evidence type="ECO:0000256" key="3">
    <source>
        <dbReference type="ARBA" id="ARBA00023015"/>
    </source>
</evidence>
<gene>
    <name evidence="9" type="ORF">NITLEN_100070</name>
</gene>
<dbReference type="SMART" id="SM00382">
    <property type="entry name" value="AAA"/>
    <property type="match status" value="1"/>
</dbReference>
<evidence type="ECO:0000313" key="10">
    <source>
        <dbReference type="Proteomes" id="UP000248168"/>
    </source>
</evidence>
<reference evidence="10" key="1">
    <citation type="submission" date="2018-04" db="EMBL/GenBank/DDBJ databases">
        <authorList>
            <person name="Lucker S."/>
            <person name="Sakoula D."/>
        </authorList>
    </citation>
    <scope>NUCLEOTIDE SEQUENCE [LARGE SCALE GENOMIC DNA]</scope>
</reference>
<evidence type="ECO:0000313" key="9">
    <source>
        <dbReference type="EMBL" id="SPP64200.1"/>
    </source>
</evidence>
<keyword evidence="5" id="KW-0804">Transcription</keyword>
<name>A0A330L5F7_9BACT</name>
<dbReference type="InterPro" id="IPR025944">
    <property type="entry name" value="Sigma_54_int_dom_CS"/>
</dbReference>
<feature type="domain" description="Response regulatory" evidence="8">
    <location>
        <begin position="3"/>
        <end position="117"/>
    </location>
</feature>
<keyword evidence="3" id="KW-0805">Transcription regulation</keyword>
<dbReference type="PANTHER" id="PTHR32071:SF100">
    <property type="entry name" value="RESPONSE REGULATOR PROTEIN PILR"/>
    <property type="match status" value="1"/>
</dbReference>
<dbReference type="Pfam" id="PF25601">
    <property type="entry name" value="AAA_lid_14"/>
    <property type="match status" value="1"/>
</dbReference>
<dbReference type="Pfam" id="PF00072">
    <property type="entry name" value="Response_reg"/>
    <property type="match status" value="1"/>
</dbReference>
<dbReference type="InterPro" id="IPR003593">
    <property type="entry name" value="AAA+_ATPase"/>
</dbReference>
<dbReference type="InterPro" id="IPR027417">
    <property type="entry name" value="P-loop_NTPase"/>
</dbReference>
<dbReference type="GO" id="GO:0000160">
    <property type="term" value="P:phosphorelay signal transduction system"/>
    <property type="evidence" value="ECO:0007669"/>
    <property type="project" value="InterPro"/>
</dbReference>
<dbReference type="SUPFAM" id="SSF52540">
    <property type="entry name" value="P-loop containing nucleoside triphosphate hydrolases"/>
    <property type="match status" value="1"/>
</dbReference>
<dbReference type="GO" id="GO:0005524">
    <property type="term" value="F:ATP binding"/>
    <property type="evidence" value="ECO:0007669"/>
    <property type="project" value="UniProtKB-KW"/>
</dbReference>
<dbReference type="SUPFAM" id="SSF46689">
    <property type="entry name" value="Homeodomain-like"/>
    <property type="match status" value="1"/>
</dbReference>
<dbReference type="Gene3D" id="1.10.10.60">
    <property type="entry name" value="Homeodomain-like"/>
    <property type="match status" value="1"/>
</dbReference>
<evidence type="ECO:0000256" key="6">
    <source>
        <dbReference type="PROSITE-ProRule" id="PRU00169"/>
    </source>
</evidence>
<evidence type="ECO:0000256" key="5">
    <source>
        <dbReference type="ARBA" id="ARBA00023163"/>
    </source>
</evidence>
<dbReference type="Proteomes" id="UP000248168">
    <property type="component" value="Unassembled WGS sequence"/>
</dbReference>
<keyword evidence="1" id="KW-0547">Nucleotide-binding</keyword>
<dbReference type="Pfam" id="PF02954">
    <property type="entry name" value="HTH_8"/>
    <property type="match status" value="1"/>
</dbReference>
<dbReference type="InterPro" id="IPR002197">
    <property type="entry name" value="HTH_Fis"/>
</dbReference>
<dbReference type="InterPro" id="IPR001789">
    <property type="entry name" value="Sig_transdc_resp-reg_receiver"/>
</dbReference>
<dbReference type="InterPro" id="IPR002078">
    <property type="entry name" value="Sigma_54_int"/>
</dbReference>
<dbReference type="SUPFAM" id="SSF52172">
    <property type="entry name" value="CheY-like"/>
    <property type="match status" value="1"/>
</dbReference>
<dbReference type="GO" id="GO:0006355">
    <property type="term" value="P:regulation of DNA-templated transcription"/>
    <property type="evidence" value="ECO:0007669"/>
    <property type="project" value="InterPro"/>
</dbReference>
<feature type="modified residue" description="4-aspartylphosphate" evidence="6">
    <location>
        <position position="52"/>
    </location>
</feature>
<dbReference type="PROSITE" id="PS00688">
    <property type="entry name" value="SIGMA54_INTERACT_3"/>
    <property type="match status" value="1"/>
</dbReference>
<dbReference type="Gene3D" id="1.10.8.60">
    <property type="match status" value="1"/>
</dbReference>
<organism evidence="9 10">
    <name type="scientific">Nitrospira lenta</name>
    <dbReference type="NCBI Taxonomy" id="1436998"/>
    <lineage>
        <taxon>Bacteria</taxon>
        <taxon>Pseudomonadati</taxon>
        <taxon>Nitrospirota</taxon>
        <taxon>Nitrospiria</taxon>
        <taxon>Nitrospirales</taxon>
        <taxon>Nitrospiraceae</taxon>
        <taxon>Nitrospira</taxon>
    </lineage>
</organism>
<keyword evidence="10" id="KW-1185">Reference proteome</keyword>
<dbReference type="FunFam" id="3.40.50.300:FF:000006">
    <property type="entry name" value="DNA-binding transcriptional regulator NtrC"/>
    <property type="match status" value="1"/>
</dbReference>
<keyword evidence="2" id="KW-0067">ATP-binding</keyword>
<keyword evidence="4" id="KW-0238">DNA-binding</keyword>
<dbReference type="InterPro" id="IPR058031">
    <property type="entry name" value="AAA_lid_NorR"/>
</dbReference>
<dbReference type="GO" id="GO:0043565">
    <property type="term" value="F:sequence-specific DNA binding"/>
    <property type="evidence" value="ECO:0007669"/>
    <property type="project" value="InterPro"/>
</dbReference>
<evidence type="ECO:0000256" key="1">
    <source>
        <dbReference type="ARBA" id="ARBA00022741"/>
    </source>
</evidence>
<dbReference type="InterPro" id="IPR025943">
    <property type="entry name" value="Sigma_54_int_dom_ATP-bd_2"/>
</dbReference>
<dbReference type="PROSITE" id="PS50045">
    <property type="entry name" value="SIGMA54_INTERACT_4"/>
    <property type="match status" value="1"/>
</dbReference>
<dbReference type="Gene3D" id="3.40.50.300">
    <property type="entry name" value="P-loop containing nucleotide triphosphate hydrolases"/>
    <property type="match status" value="1"/>
</dbReference>
<dbReference type="AlphaFoldDB" id="A0A330L5F7"/>
<dbReference type="PROSITE" id="PS50110">
    <property type="entry name" value="RESPONSE_REGULATORY"/>
    <property type="match status" value="1"/>
</dbReference>
<accession>A0A330L5F7</accession>
<dbReference type="InterPro" id="IPR009057">
    <property type="entry name" value="Homeodomain-like_sf"/>
</dbReference>
<dbReference type="Pfam" id="PF00158">
    <property type="entry name" value="Sigma54_activat"/>
    <property type="match status" value="1"/>
</dbReference>
<dbReference type="CDD" id="cd00009">
    <property type="entry name" value="AAA"/>
    <property type="match status" value="1"/>
</dbReference>
<dbReference type="InterPro" id="IPR011006">
    <property type="entry name" value="CheY-like_superfamily"/>
</dbReference>
<dbReference type="InParanoid" id="A0A330L5F7"/>
<evidence type="ECO:0000259" key="8">
    <source>
        <dbReference type="PROSITE" id="PS50110"/>
    </source>
</evidence>
<protein>
    <submittedName>
        <fullName evidence="9">Sigma-54 dependent response regulator</fullName>
    </submittedName>
</protein>
<proteinExistence type="predicted"/>
<dbReference type="PROSITE" id="PS00676">
    <property type="entry name" value="SIGMA54_INTERACT_2"/>
    <property type="match status" value="1"/>
</dbReference>
<dbReference type="Gene3D" id="3.40.50.2300">
    <property type="match status" value="1"/>
</dbReference>
<dbReference type="PANTHER" id="PTHR32071">
    <property type="entry name" value="TRANSCRIPTIONAL REGULATORY PROTEIN"/>
    <property type="match status" value="1"/>
</dbReference>
<evidence type="ECO:0000259" key="7">
    <source>
        <dbReference type="PROSITE" id="PS50045"/>
    </source>
</evidence>
<evidence type="ECO:0000256" key="2">
    <source>
        <dbReference type="ARBA" id="ARBA00022840"/>
    </source>
</evidence>